<name>A0A1X7TPM3_AMPQE</name>
<evidence type="ECO:0000313" key="2">
    <source>
        <dbReference type="EnsemblMetazoa" id="Aqu2.1.17023_001"/>
    </source>
</evidence>
<dbReference type="AlphaFoldDB" id="A0A1X7TPM3"/>
<evidence type="ECO:0000256" key="1">
    <source>
        <dbReference type="SAM" id="MobiDB-lite"/>
    </source>
</evidence>
<dbReference type="EnsemblMetazoa" id="Aqu2.1.17023_001">
    <property type="protein sequence ID" value="Aqu2.1.17023_001"/>
    <property type="gene ID" value="Aqu2.1.17023"/>
</dbReference>
<accession>A0A1X7TPM3</accession>
<organism evidence="2">
    <name type="scientific">Amphimedon queenslandica</name>
    <name type="common">Sponge</name>
    <dbReference type="NCBI Taxonomy" id="400682"/>
    <lineage>
        <taxon>Eukaryota</taxon>
        <taxon>Metazoa</taxon>
        <taxon>Porifera</taxon>
        <taxon>Demospongiae</taxon>
        <taxon>Heteroscleromorpha</taxon>
        <taxon>Haplosclerida</taxon>
        <taxon>Niphatidae</taxon>
        <taxon>Amphimedon</taxon>
    </lineage>
</organism>
<dbReference type="InParanoid" id="A0A1X7TPM3"/>
<reference evidence="2" key="1">
    <citation type="submission" date="2017-05" db="UniProtKB">
        <authorList>
            <consortium name="EnsemblMetazoa"/>
        </authorList>
    </citation>
    <scope>IDENTIFICATION</scope>
</reference>
<feature type="region of interest" description="Disordered" evidence="1">
    <location>
        <begin position="52"/>
        <end position="74"/>
    </location>
</feature>
<sequence length="97" mass="10870">MTTNFTATSCSCEPHLTKDEETREDDTYCGTVFVMQKCIRGYHGKKKAKVLSEKIARNPPPKKQINDPPTSSTNLAYDDSEAFIDCEEQFSSHSDSS</sequence>
<protein>
    <submittedName>
        <fullName evidence="2">Uncharacterized protein</fullName>
    </submittedName>
</protein>
<proteinExistence type="predicted"/>